<evidence type="ECO:0000313" key="2">
    <source>
        <dbReference type="Proteomes" id="UP000717364"/>
    </source>
</evidence>
<reference evidence="1" key="2">
    <citation type="journal article" date="2021" name="Mar. Drugs">
        <title>Genome Reduction and Secondary Metabolism of the Marine Sponge-Associated Cyanobacterium Leptothoe.</title>
        <authorList>
            <person name="Konstantinou D."/>
            <person name="Popin R.V."/>
            <person name="Fewer D.P."/>
            <person name="Sivonen K."/>
            <person name="Gkelis S."/>
        </authorList>
    </citation>
    <scope>NUCLEOTIDE SEQUENCE</scope>
    <source>
        <strain evidence="1">TAU-MAC 1115</strain>
    </source>
</reference>
<dbReference type="EMBL" id="JADOES010000021">
    <property type="protein sequence ID" value="MBT9316107.1"/>
    <property type="molecule type" value="Genomic_DNA"/>
</dbReference>
<name>A0A947GK87_9CYAN</name>
<keyword evidence="2" id="KW-1185">Reference proteome</keyword>
<gene>
    <name evidence="1" type="ORF">IXB50_11820</name>
</gene>
<accession>A0A947GK87</accession>
<dbReference type="RefSeq" id="WP_215609177.1">
    <property type="nucleotide sequence ID" value="NZ_JADOES010000021.1"/>
</dbReference>
<protein>
    <submittedName>
        <fullName evidence="1">Uncharacterized protein</fullName>
    </submittedName>
</protein>
<reference evidence="1" key="1">
    <citation type="submission" date="2020-11" db="EMBL/GenBank/DDBJ databases">
        <authorList>
            <person name="Konstantinou D."/>
            <person name="Gkelis S."/>
            <person name="Popin R."/>
            <person name="Fewer D."/>
            <person name="Sivonen K."/>
        </authorList>
    </citation>
    <scope>NUCLEOTIDE SEQUENCE</scope>
    <source>
        <strain evidence="1">TAU-MAC 1115</strain>
    </source>
</reference>
<sequence>MWDTNYTFRSYFELPHDTDEILAEFGYGYAQGRIKLPRTTAELSELDALKRRIERVLPHVQLTSEVAKREVLVAPILTEVATICNQTLRFEYLLKVNNWLQGSLDYLIRAETQIVVIEAKRDDLTRGFTQLAAEMIALGMIDNTPEKIYGAVTMGSLWVFGVLDRGAKLITQDIGSYRVPDDLEDLVRVLVGILEGNAH</sequence>
<proteinExistence type="predicted"/>
<organism evidence="1 2">
    <name type="scientific">Leptothoe spongobia TAU-MAC 1115</name>
    <dbReference type="NCBI Taxonomy" id="1967444"/>
    <lineage>
        <taxon>Bacteria</taxon>
        <taxon>Bacillati</taxon>
        <taxon>Cyanobacteriota</taxon>
        <taxon>Cyanophyceae</taxon>
        <taxon>Nodosilineales</taxon>
        <taxon>Cymatolegaceae</taxon>
        <taxon>Leptothoe</taxon>
        <taxon>Leptothoe spongobia</taxon>
    </lineage>
</organism>
<dbReference type="Proteomes" id="UP000717364">
    <property type="component" value="Unassembled WGS sequence"/>
</dbReference>
<dbReference type="AlphaFoldDB" id="A0A947GK87"/>
<evidence type="ECO:0000313" key="1">
    <source>
        <dbReference type="EMBL" id="MBT9316107.1"/>
    </source>
</evidence>
<comment type="caution">
    <text evidence="1">The sequence shown here is derived from an EMBL/GenBank/DDBJ whole genome shotgun (WGS) entry which is preliminary data.</text>
</comment>